<comment type="caution">
    <text evidence="1">The sequence shown here is derived from an EMBL/GenBank/DDBJ whole genome shotgun (WGS) entry which is preliminary data.</text>
</comment>
<dbReference type="EMBL" id="JAEQBW010000003">
    <property type="protein sequence ID" value="MBK6265250.1"/>
    <property type="molecule type" value="Genomic_DNA"/>
</dbReference>
<sequence length="221" mass="26163">MKTILIALLFIVPLLGRAQFSFEPNSDTTIFDTPQDTSAIFQYKFIVASAWHFSSYLELTYNQDSTWSYSRTVISNIDSKRIELPPIDPPVNVDKLWKELINVEFLNLKTEDEITYIVTKDGKYVELPFEKYQMMGATDMSNYVSEFYSKLGIRTIMHYAPIEMMSKLHQSDQTWYVPELYKATFCYTLIQNKFHFTDYRNAFAEYFKSINEDKSKRKKRR</sequence>
<gene>
    <name evidence="1" type="ORF">JKA74_09380</name>
</gene>
<evidence type="ECO:0000313" key="2">
    <source>
        <dbReference type="Proteomes" id="UP000611723"/>
    </source>
</evidence>
<dbReference type="RefSeq" id="WP_201430924.1">
    <property type="nucleotide sequence ID" value="NZ_JAEQBW010000003.1"/>
</dbReference>
<dbReference type="AlphaFoldDB" id="A0A934WYR1"/>
<reference evidence="1" key="1">
    <citation type="submission" date="2021-01" db="EMBL/GenBank/DDBJ databases">
        <title>Marivirga aurantiaca sp. nov., isolated from intertidal surface sediments.</title>
        <authorList>
            <person name="Zhang M."/>
        </authorList>
    </citation>
    <scope>NUCLEOTIDE SEQUENCE</scope>
    <source>
        <strain evidence="1">S37H4</strain>
    </source>
</reference>
<evidence type="ECO:0000313" key="1">
    <source>
        <dbReference type="EMBL" id="MBK6265250.1"/>
    </source>
</evidence>
<dbReference type="Proteomes" id="UP000611723">
    <property type="component" value="Unassembled WGS sequence"/>
</dbReference>
<protein>
    <submittedName>
        <fullName evidence="1">Uncharacterized protein</fullName>
    </submittedName>
</protein>
<name>A0A934WYR1_9BACT</name>
<proteinExistence type="predicted"/>
<organism evidence="1 2">
    <name type="scientific">Marivirga aurantiaca</name>
    <dbReference type="NCBI Taxonomy" id="2802615"/>
    <lineage>
        <taxon>Bacteria</taxon>
        <taxon>Pseudomonadati</taxon>
        <taxon>Bacteroidota</taxon>
        <taxon>Cytophagia</taxon>
        <taxon>Cytophagales</taxon>
        <taxon>Marivirgaceae</taxon>
        <taxon>Marivirga</taxon>
    </lineage>
</organism>
<keyword evidence="2" id="KW-1185">Reference proteome</keyword>
<accession>A0A934WYR1</accession>